<feature type="compositionally biased region" description="Basic and acidic residues" evidence="18">
    <location>
        <begin position="518"/>
        <end position="534"/>
    </location>
</feature>
<evidence type="ECO:0000256" key="15">
    <source>
        <dbReference type="ARBA" id="ARBA00022842"/>
    </source>
</evidence>
<evidence type="ECO:0000256" key="12">
    <source>
        <dbReference type="ARBA" id="ARBA00022730"/>
    </source>
</evidence>
<dbReference type="PANTHER" id="PTHR30001">
    <property type="entry name" value="RIBONUCLEASE"/>
    <property type="match status" value="1"/>
</dbReference>
<dbReference type="PROSITE" id="PS50126">
    <property type="entry name" value="S1"/>
    <property type="match status" value="1"/>
</dbReference>
<dbReference type="PATRIC" id="fig|667014.3.peg.1755"/>
<evidence type="ECO:0000256" key="8">
    <source>
        <dbReference type="ARBA" id="ARBA00022552"/>
    </source>
</evidence>
<comment type="cofactor">
    <cofactor evidence="1">
        <name>Mg(2+)</name>
        <dbReference type="ChEBI" id="CHEBI:18420"/>
    </cofactor>
</comment>
<reference evidence="21" key="1">
    <citation type="submission" date="2011-04" db="EMBL/GenBank/DDBJ databases">
        <title>The complete genome of Thermodesulfatator indicus DSM 15286.</title>
        <authorList>
            <person name="Lucas S."/>
            <person name="Copeland A."/>
            <person name="Lapidus A."/>
            <person name="Bruce D."/>
            <person name="Goodwin L."/>
            <person name="Pitluck S."/>
            <person name="Peters L."/>
            <person name="Kyrpides N."/>
            <person name="Mavromatis K."/>
            <person name="Pagani I."/>
            <person name="Ivanova N."/>
            <person name="Saunders L."/>
            <person name="Detter J.C."/>
            <person name="Tapia R."/>
            <person name="Han C."/>
            <person name="Land M."/>
            <person name="Hauser L."/>
            <person name="Markowitz V."/>
            <person name="Cheng J.-F."/>
            <person name="Hugenholtz P."/>
            <person name="Woyke T."/>
            <person name="Wu D."/>
            <person name="Spring S."/>
            <person name="Schroeder M."/>
            <person name="Brambilla E."/>
            <person name="Klenk H.-P."/>
            <person name="Eisen J.A."/>
        </authorList>
    </citation>
    <scope>NUCLEOTIDE SEQUENCE [LARGE SCALE GENOMIC DNA]</scope>
    <source>
        <strain evidence="21">DSM 15286 / JCM 11887 / CIR29812</strain>
    </source>
</reference>
<keyword evidence="17" id="KW-0472">Membrane</keyword>
<keyword evidence="15" id="KW-0460">Magnesium</keyword>
<dbReference type="GO" id="GO:0005737">
    <property type="term" value="C:cytoplasm"/>
    <property type="evidence" value="ECO:0007669"/>
    <property type="project" value="UniProtKB-SubCell"/>
</dbReference>
<dbReference type="InterPro" id="IPR048583">
    <property type="entry name" value="RNase_E_G_thioredoxin-like"/>
</dbReference>
<keyword evidence="14" id="KW-0378">Hydrolase</keyword>
<dbReference type="GO" id="GO:0004540">
    <property type="term" value="F:RNA nuclease activity"/>
    <property type="evidence" value="ECO:0007669"/>
    <property type="project" value="InterPro"/>
</dbReference>
<dbReference type="Pfam" id="PF00575">
    <property type="entry name" value="S1"/>
    <property type="match status" value="1"/>
</dbReference>
<evidence type="ECO:0000256" key="14">
    <source>
        <dbReference type="ARBA" id="ARBA00022801"/>
    </source>
</evidence>
<dbReference type="NCBIfam" id="TIGR00757">
    <property type="entry name" value="RNaseEG"/>
    <property type="match status" value="1"/>
</dbReference>
<proteinExistence type="inferred from homology"/>
<keyword evidence="8" id="KW-0698">rRNA processing</keyword>
<accession>F8ABA1</accession>
<evidence type="ECO:0000256" key="1">
    <source>
        <dbReference type="ARBA" id="ARBA00001946"/>
    </source>
</evidence>
<dbReference type="PaxDb" id="667014-Thein_1702"/>
<evidence type="ECO:0000256" key="10">
    <source>
        <dbReference type="ARBA" id="ARBA00022722"/>
    </source>
</evidence>
<evidence type="ECO:0000256" key="2">
    <source>
        <dbReference type="ARBA" id="ARBA00004496"/>
    </source>
</evidence>
<comment type="subcellular location">
    <subcellularLocation>
        <location evidence="2">Cytoplasm</location>
    </subcellularLocation>
</comment>
<keyword evidence="6" id="KW-0963">Cytoplasm</keyword>
<dbReference type="OrthoDB" id="9804278at2"/>
<dbReference type="RefSeq" id="WP_013908301.1">
    <property type="nucleotide sequence ID" value="NC_015681.1"/>
</dbReference>
<dbReference type="Proteomes" id="UP000006793">
    <property type="component" value="Chromosome"/>
</dbReference>
<dbReference type="AlphaFoldDB" id="F8ABA1"/>
<evidence type="ECO:0000256" key="11">
    <source>
        <dbReference type="ARBA" id="ARBA00022723"/>
    </source>
</evidence>
<dbReference type="CDD" id="cd04453">
    <property type="entry name" value="S1_RNase_E"/>
    <property type="match status" value="1"/>
</dbReference>
<dbReference type="EMBL" id="CP002683">
    <property type="protein sequence ID" value="AEH45560.1"/>
    <property type="molecule type" value="Genomic_DNA"/>
</dbReference>
<dbReference type="SMART" id="SM00316">
    <property type="entry name" value="S1"/>
    <property type="match status" value="1"/>
</dbReference>
<dbReference type="PANTHER" id="PTHR30001:SF1">
    <property type="entry name" value="RIBONUCLEASE E_G-LIKE PROTEIN, CHLOROPLASTIC"/>
    <property type="match status" value="1"/>
</dbReference>
<keyword evidence="13" id="KW-0255">Endonuclease</keyword>
<evidence type="ECO:0000259" key="19">
    <source>
        <dbReference type="PROSITE" id="PS50126"/>
    </source>
</evidence>
<evidence type="ECO:0000256" key="5">
    <source>
        <dbReference type="ARBA" id="ARBA00022475"/>
    </source>
</evidence>
<dbReference type="GO" id="GO:0008033">
    <property type="term" value="P:tRNA processing"/>
    <property type="evidence" value="ECO:0007669"/>
    <property type="project" value="UniProtKB-KW"/>
</dbReference>
<dbReference type="GO" id="GO:0019843">
    <property type="term" value="F:rRNA binding"/>
    <property type="evidence" value="ECO:0007669"/>
    <property type="project" value="UniProtKB-KW"/>
</dbReference>
<protein>
    <recommendedName>
        <fullName evidence="4">Ribonuclease G</fullName>
    </recommendedName>
</protein>
<keyword evidence="7" id="KW-0997">Cell inner membrane</keyword>
<dbReference type="STRING" id="667014.Thein_1702"/>
<evidence type="ECO:0000256" key="6">
    <source>
        <dbReference type="ARBA" id="ARBA00022490"/>
    </source>
</evidence>
<evidence type="ECO:0000313" key="21">
    <source>
        <dbReference type="Proteomes" id="UP000006793"/>
    </source>
</evidence>
<sequence length="553" mass="62589">MAKQKEKTTKKNKIILINADQPEEVRVALVENGRLEAFDIETVVREHTKGNIYKGRVVNIEPSLQAVFVDIGLSRNGYLPFKEIHPEYYGYAEAVDSSGKSRLPELLEVGQELLVQIVKEETPTKGASLTTYLSLPGRYVVLMPGNPTQGVSKKVEDENKRKRLKDILLGLKLQEGVGVIMRTAAADAAKKNILADLRYLLRLWQEIKKQAAQKKAPALLYRDQDVIVRFLREHLASDVKEILVDTPEALEKIKGFLRLVAPRQVRLAKLFKEERPIFSLFNLEEQIENVFKPVVPLPSGGTLYIEPTEALVAIDVNSGKCVREKDLEETSFKTNLEAAEEIARQLRLRDLGGLVVIDFITMKQTKHRYQVEKCLKEALKKDKAKITVTKFSKLGLIELARQKLQAPLQWGSYRPCPCCRGAGQIRTVEVSATALLRRIKSKLATRNICQLKVKVSPELASYLLNQKRKDLAALEDYYNATVIIEPDIYLTPEETIFEEKKKNSSDIKAQPDKIAIKEESKNLKCHQGQEEKKARSNRSRQKKNGEKSGSPKI</sequence>
<dbReference type="Gene3D" id="3.40.1260.20">
    <property type="entry name" value="Ribonuclease E, catalytic domain"/>
    <property type="match status" value="1"/>
</dbReference>
<dbReference type="GO" id="GO:0016787">
    <property type="term" value="F:hydrolase activity"/>
    <property type="evidence" value="ECO:0007669"/>
    <property type="project" value="UniProtKB-KW"/>
</dbReference>
<keyword evidence="21" id="KW-1185">Reference proteome</keyword>
<dbReference type="InterPro" id="IPR004659">
    <property type="entry name" value="RNase_E/G"/>
</dbReference>
<feature type="domain" description="S1 motif" evidence="19">
    <location>
        <begin position="50"/>
        <end position="132"/>
    </location>
</feature>
<evidence type="ECO:0000256" key="4">
    <source>
        <dbReference type="ARBA" id="ARBA00017719"/>
    </source>
</evidence>
<dbReference type="InterPro" id="IPR012340">
    <property type="entry name" value="NA-bd_OB-fold"/>
</dbReference>
<dbReference type="InterPro" id="IPR003029">
    <property type="entry name" value="S1_domain"/>
</dbReference>
<dbReference type="GO" id="GO:0004519">
    <property type="term" value="F:endonuclease activity"/>
    <property type="evidence" value="ECO:0007669"/>
    <property type="project" value="UniProtKB-KW"/>
</dbReference>
<evidence type="ECO:0000256" key="18">
    <source>
        <dbReference type="SAM" id="MobiDB-lite"/>
    </source>
</evidence>
<gene>
    <name evidence="20" type="ordered locus">Thein_1702</name>
</gene>
<dbReference type="Pfam" id="PF10150">
    <property type="entry name" value="RNase_E_G"/>
    <property type="match status" value="1"/>
</dbReference>
<dbReference type="GO" id="GO:0046872">
    <property type="term" value="F:metal ion binding"/>
    <property type="evidence" value="ECO:0007669"/>
    <property type="project" value="UniProtKB-KW"/>
</dbReference>
<evidence type="ECO:0000256" key="9">
    <source>
        <dbReference type="ARBA" id="ARBA00022694"/>
    </source>
</evidence>
<dbReference type="InParanoid" id="F8ABA1"/>
<dbReference type="Gene3D" id="2.40.50.140">
    <property type="entry name" value="Nucleic acid-binding proteins"/>
    <property type="match status" value="1"/>
</dbReference>
<name>F8ABA1_THEID</name>
<keyword evidence="11" id="KW-0479">Metal-binding</keyword>
<dbReference type="GO" id="GO:0006364">
    <property type="term" value="P:rRNA processing"/>
    <property type="evidence" value="ECO:0007669"/>
    <property type="project" value="UniProtKB-KW"/>
</dbReference>
<dbReference type="InterPro" id="IPR019307">
    <property type="entry name" value="RNA-bd_AU-1/RNase_E/G"/>
</dbReference>
<dbReference type="KEGG" id="tid:Thein_1702"/>
<dbReference type="Pfam" id="PF20833">
    <property type="entry name" value="RNase_E_G_Thio"/>
    <property type="match status" value="1"/>
</dbReference>
<keyword evidence="9" id="KW-0819">tRNA processing</keyword>
<evidence type="ECO:0000256" key="17">
    <source>
        <dbReference type="ARBA" id="ARBA00023136"/>
    </source>
</evidence>
<keyword evidence="10" id="KW-0540">Nuclease</keyword>
<comment type="similarity">
    <text evidence="3">Belongs to the RNase E/G family. RNase G subfamily.</text>
</comment>
<feature type="region of interest" description="Disordered" evidence="18">
    <location>
        <begin position="518"/>
        <end position="553"/>
    </location>
</feature>
<dbReference type="HOGENOM" id="CLU_003468_5_3_0"/>
<evidence type="ECO:0000256" key="16">
    <source>
        <dbReference type="ARBA" id="ARBA00022884"/>
    </source>
</evidence>
<evidence type="ECO:0000256" key="7">
    <source>
        <dbReference type="ARBA" id="ARBA00022519"/>
    </source>
</evidence>
<evidence type="ECO:0000256" key="13">
    <source>
        <dbReference type="ARBA" id="ARBA00022759"/>
    </source>
</evidence>
<reference evidence="20 21" key="2">
    <citation type="journal article" date="2012" name="Stand. Genomic Sci.">
        <title>Complete genome sequence of the thermophilic sulfate-reducing ocean bacterium Thermodesulfatator indicus type strain (CIR29812(T)).</title>
        <authorList>
            <person name="Anderson I."/>
            <person name="Saunders E."/>
            <person name="Lapidus A."/>
            <person name="Nolan M."/>
            <person name="Lucas S."/>
            <person name="Tice H."/>
            <person name="Del Rio T.G."/>
            <person name="Cheng J.F."/>
            <person name="Han C."/>
            <person name="Tapia R."/>
            <person name="Goodwin L.A."/>
            <person name="Pitluck S."/>
            <person name="Liolios K."/>
            <person name="Mavromatis K."/>
            <person name="Pagani I."/>
            <person name="Ivanova N."/>
            <person name="Mikhailova N."/>
            <person name="Pati A."/>
            <person name="Chen A."/>
            <person name="Palaniappan K."/>
            <person name="Land M."/>
            <person name="Hauser L."/>
            <person name="Jeffries C.D."/>
            <person name="Chang Y.J."/>
            <person name="Brambilla E.M."/>
            <person name="Rohde M."/>
            <person name="Spring S."/>
            <person name="Goker M."/>
            <person name="Detter J.C."/>
            <person name="Woyke T."/>
            <person name="Bristow J."/>
            <person name="Eisen J.A."/>
            <person name="Markowitz V."/>
            <person name="Hugenholtz P."/>
            <person name="Kyrpides N.C."/>
            <person name="Klenk H.P."/>
        </authorList>
    </citation>
    <scope>NUCLEOTIDE SEQUENCE [LARGE SCALE GENOMIC DNA]</scope>
    <source>
        <strain evidence="21">DSM 15286 / JCM 11887 / CIR29812</strain>
    </source>
</reference>
<keyword evidence="16" id="KW-0694">RNA-binding</keyword>
<organism evidence="20 21">
    <name type="scientific">Thermodesulfatator indicus (strain DSM 15286 / JCM 11887 / CIR29812)</name>
    <dbReference type="NCBI Taxonomy" id="667014"/>
    <lineage>
        <taxon>Bacteria</taxon>
        <taxon>Pseudomonadati</taxon>
        <taxon>Thermodesulfobacteriota</taxon>
        <taxon>Thermodesulfobacteria</taxon>
        <taxon>Thermodesulfobacteriales</taxon>
        <taxon>Thermodesulfatatoraceae</taxon>
        <taxon>Thermodesulfatator</taxon>
    </lineage>
</organism>
<keyword evidence="5" id="KW-1003">Cell membrane</keyword>
<dbReference type="SUPFAM" id="SSF50249">
    <property type="entry name" value="Nucleic acid-binding proteins"/>
    <property type="match status" value="1"/>
</dbReference>
<evidence type="ECO:0000256" key="3">
    <source>
        <dbReference type="ARBA" id="ARBA00005663"/>
    </source>
</evidence>
<dbReference type="eggNOG" id="COG1530">
    <property type="taxonomic scope" value="Bacteria"/>
</dbReference>
<evidence type="ECO:0000313" key="20">
    <source>
        <dbReference type="EMBL" id="AEH45560.1"/>
    </source>
</evidence>
<keyword evidence="12" id="KW-0699">rRNA-binding</keyword>